<sequence length="86" mass="8946">MAMSRSTGAVRNSSCPTVATAPKTTLSELDDTKLGTVAYNYCADGCEMEVDSVVAFPNLVLVVRGVGLDAGLLDMMNLGSDKGHCC</sequence>
<dbReference type="Gramene" id="OBART02G31100.1">
    <property type="protein sequence ID" value="OBART02G31100.1"/>
    <property type="gene ID" value="OBART02G31100"/>
</dbReference>
<reference evidence="1" key="1">
    <citation type="journal article" date="2009" name="Rice">
        <title>De Novo Next Generation Sequencing of Plant Genomes.</title>
        <authorList>
            <person name="Rounsley S."/>
            <person name="Marri P.R."/>
            <person name="Yu Y."/>
            <person name="He R."/>
            <person name="Sisneros N."/>
            <person name="Goicoechea J.L."/>
            <person name="Lee S.J."/>
            <person name="Angelova A."/>
            <person name="Kudrna D."/>
            <person name="Luo M."/>
            <person name="Affourtit J."/>
            <person name="Desany B."/>
            <person name="Knight J."/>
            <person name="Niazi F."/>
            <person name="Egholm M."/>
            <person name="Wing R.A."/>
        </authorList>
    </citation>
    <scope>NUCLEOTIDE SEQUENCE [LARGE SCALE GENOMIC DNA]</scope>
    <source>
        <strain evidence="1">cv. IRGC 105608</strain>
    </source>
</reference>
<accession>A0A0D3FA11</accession>
<dbReference type="HOGENOM" id="CLU_2501486_0_0_1"/>
<proteinExistence type="predicted"/>
<dbReference type="PaxDb" id="65489-OBART02G31100.1"/>
<dbReference type="Proteomes" id="UP000026960">
    <property type="component" value="Chromosome 2"/>
</dbReference>
<dbReference type="EnsemblPlants" id="OBART02G31100.1">
    <property type="protein sequence ID" value="OBART02G31100.1"/>
    <property type="gene ID" value="OBART02G31100"/>
</dbReference>
<keyword evidence="2" id="KW-1185">Reference proteome</keyword>
<name>A0A0D3FA11_9ORYZ</name>
<reference evidence="1" key="2">
    <citation type="submission" date="2015-03" db="UniProtKB">
        <authorList>
            <consortium name="EnsemblPlants"/>
        </authorList>
    </citation>
    <scope>IDENTIFICATION</scope>
</reference>
<protein>
    <submittedName>
        <fullName evidence="1">Uncharacterized protein</fullName>
    </submittedName>
</protein>
<evidence type="ECO:0000313" key="2">
    <source>
        <dbReference type="Proteomes" id="UP000026960"/>
    </source>
</evidence>
<organism evidence="1">
    <name type="scientific">Oryza barthii</name>
    <dbReference type="NCBI Taxonomy" id="65489"/>
    <lineage>
        <taxon>Eukaryota</taxon>
        <taxon>Viridiplantae</taxon>
        <taxon>Streptophyta</taxon>
        <taxon>Embryophyta</taxon>
        <taxon>Tracheophyta</taxon>
        <taxon>Spermatophyta</taxon>
        <taxon>Magnoliopsida</taxon>
        <taxon>Liliopsida</taxon>
        <taxon>Poales</taxon>
        <taxon>Poaceae</taxon>
        <taxon>BOP clade</taxon>
        <taxon>Oryzoideae</taxon>
        <taxon>Oryzeae</taxon>
        <taxon>Oryzinae</taxon>
        <taxon>Oryza</taxon>
    </lineage>
</organism>
<evidence type="ECO:0000313" key="1">
    <source>
        <dbReference type="EnsemblPlants" id="OBART02G31100.1"/>
    </source>
</evidence>
<dbReference type="AlphaFoldDB" id="A0A0D3FA11"/>